<dbReference type="InterPro" id="IPR001841">
    <property type="entry name" value="Znf_RING"/>
</dbReference>
<accession>A0A8B8BZR2</accession>
<evidence type="ECO:0000313" key="6">
    <source>
        <dbReference type="Proteomes" id="UP000694844"/>
    </source>
</evidence>
<evidence type="ECO:0000256" key="3">
    <source>
        <dbReference type="PROSITE-ProRule" id="PRU00175"/>
    </source>
</evidence>
<evidence type="ECO:0000259" key="5">
    <source>
        <dbReference type="PROSITE" id="PS50089"/>
    </source>
</evidence>
<dbReference type="PROSITE" id="PS50089">
    <property type="entry name" value="ZF_RING_2"/>
    <property type="match status" value="1"/>
</dbReference>
<organism evidence="6 7">
    <name type="scientific">Crassostrea virginica</name>
    <name type="common">Eastern oyster</name>
    <dbReference type="NCBI Taxonomy" id="6565"/>
    <lineage>
        <taxon>Eukaryota</taxon>
        <taxon>Metazoa</taxon>
        <taxon>Spiralia</taxon>
        <taxon>Lophotrochozoa</taxon>
        <taxon>Mollusca</taxon>
        <taxon>Bivalvia</taxon>
        <taxon>Autobranchia</taxon>
        <taxon>Pteriomorphia</taxon>
        <taxon>Ostreida</taxon>
        <taxon>Ostreoidea</taxon>
        <taxon>Ostreidae</taxon>
        <taxon>Crassostrea</taxon>
    </lineage>
</organism>
<evidence type="ECO:0000313" key="7">
    <source>
        <dbReference type="RefSeq" id="XP_022308795.1"/>
    </source>
</evidence>
<dbReference type="AlphaFoldDB" id="A0A8B8BZR2"/>
<dbReference type="GeneID" id="111114673"/>
<protein>
    <submittedName>
        <fullName evidence="7">Uncharacterized protein LOC111114673 isoform X1</fullName>
    </submittedName>
</protein>
<dbReference type="Gene3D" id="3.30.40.10">
    <property type="entry name" value="Zinc/RING finger domain, C3HC4 (zinc finger)"/>
    <property type="match status" value="1"/>
</dbReference>
<name>A0A8B8BZR2_CRAVI</name>
<dbReference type="OrthoDB" id="6381204at2759"/>
<dbReference type="GO" id="GO:0008270">
    <property type="term" value="F:zinc ion binding"/>
    <property type="evidence" value="ECO:0007669"/>
    <property type="project" value="UniProtKB-KW"/>
</dbReference>
<evidence type="ECO:0000256" key="4">
    <source>
        <dbReference type="SAM" id="MobiDB-lite"/>
    </source>
</evidence>
<dbReference type="SUPFAM" id="SSF57850">
    <property type="entry name" value="RING/U-box"/>
    <property type="match status" value="1"/>
</dbReference>
<reference evidence="7" key="1">
    <citation type="submission" date="2025-08" db="UniProtKB">
        <authorList>
            <consortium name="RefSeq"/>
        </authorList>
    </citation>
    <scope>IDENTIFICATION</scope>
    <source>
        <tissue evidence="7">Whole sample</tissue>
    </source>
</reference>
<feature type="region of interest" description="Disordered" evidence="4">
    <location>
        <begin position="152"/>
        <end position="182"/>
    </location>
</feature>
<keyword evidence="1 3" id="KW-0479">Metal-binding</keyword>
<feature type="domain" description="RING-type" evidence="5">
    <location>
        <begin position="96"/>
        <end position="142"/>
    </location>
</feature>
<evidence type="ECO:0000256" key="2">
    <source>
        <dbReference type="ARBA" id="ARBA00022833"/>
    </source>
</evidence>
<dbReference type="InterPro" id="IPR013083">
    <property type="entry name" value="Znf_RING/FYVE/PHD"/>
</dbReference>
<gene>
    <name evidence="7" type="primary">LOC111114673</name>
</gene>
<proteinExistence type="predicted"/>
<keyword evidence="6" id="KW-1185">Reference proteome</keyword>
<keyword evidence="2" id="KW-0862">Zinc</keyword>
<dbReference type="RefSeq" id="XP_022308795.1">
    <property type="nucleotide sequence ID" value="XM_022453087.1"/>
</dbReference>
<evidence type="ECO:0000256" key="1">
    <source>
        <dbReference type="ARBA" id="ARBA00022771"/>
    </source>
</evidence>
<dbReference type="Pfam" id="PF13920">
    <property type="entry name" value="zf-C3HC4_3"/>
    <property type="match status" value="1"/>
</dbReference>
<dbReference type="Proteomes" id="UP000694844">
    <property type="component" value="Chromosome 9"/>
</dbReference>
<feature type="compositionally biased region" description="Basic residues" evidence="4">
    <location>
        <begin position="168"/>
        <end position="182"/>
    </location>
</feature>
<dbReference type="KEGG" id="cvn:111114673"/>
<keyword evidence="1 3" id="KW-0863">Zinc-finger</keyword>
<sequence length="182" mass="20413">MTSFLRILSKVTMLQGEQKRGNGKQTTSLDKAGNLVSSGSSYFKLNKKENLALGRTHLHGAVTERDFENIHHRIDKLLAKLDDSDLEDTQAAEEECVVCLAAKATMQTFPCGHKIVCRKCFIKTIQVAVSQRCLPLRCVICRSAILKVRQTTTQQKSKKLGQPSHASRFFRKVKSKKPLRGK</sequence>